<evidence type="ECO:0000313" key="2">
    <source>
        <dbReference type="Proteomes" id="UP001062846"/>
    </source>
</evidence>
<gene>
    <name evidence="1" type="ORF">RHMOL_Rhmol04G0238800</name>
</gene>
<accession>A0ACC0P681</accession>
<protein>
    <submittedName>
        <fullName evidence="1">Uncharacterized protein</fullName>
    </submittedName>
</protein>
<sequence>MVCQHHRDGEDPQGWGMPFFGLNQKLHLQHHVAVVVEVAVPQYQALNHQVQPQVRRNQPLESESLIIWSRISLLV</sequence>
<evidence type="ECO:0000313" key="1">
    <source>
        <dbReference type="EMBL" id="KAI8560217.1"/>
    </source>
</evidence>
<proteinExistence type="predicted"/>
<reference evidence="1" key="1">
    <citation type="submission" date="2022-02" db="EMBL/GenBank/DDBJ databases">
        <title>Plant Genome Project.</title>
        <authorList>
            <person name="Zhang R.-G."/>
        </authorList>
    </citation>
    <scope>NUCLEOTIDE SEQUENCE</scope>
    <source>
        <strain evidence="1">AT1</strain>
    </source>
</reference>
<dbReference type="Proteomes" id="UP001062846">
    <property type="component" value="Chromosome 4"/>
</dbReference>
<organism evidence="1 2">
    <name type="scientific">Rhododendron molle</name>
    <name type="common">Chinese azalea</name>
    <name type="synonym">Azalea mollis</name>
    <dbReference type="NCBI Taxonomy" id="49168"/>
    <lineage>
        <taxon>Eukaryota</taxon>
        <taxon>Viridiplantae</taxon>
        <taxon>Streptophyta</taxon>
        <taxon>Embryophyta</taxon>
        <taxon>Tracheophyta</taxon>
        <taxon>Spermatophyta</taxon>
        <taxon>Magnoliopsida</taxon>
        <taxon>eudicotyledons</taxon>
        <taxon>Gunneridae</taxon>
        <taxon>Pentapetalae</taxon>
        <taxon>asterids</taxon>
        <taxon>Ericales</taxon>
        <taxon>Ericaceae</taxon>
        <taxon>Ericoideae</taxon>
        <taxon>Rhodoreae</taxon>
        <taxon>Rhododendron</taxon>
    </lineage>
</organism>
<dbReference type="EMBL" id="CM046391">
    <property type="protein sequence ID" value="KAI8560217.1"/>
    <property type="molecule type" value="Genomic_DNA"/>
</dbReference>
<keyword evidence="2" id="KW-1185">Reference proteome</keyword>
<name>A0ACC0P681_RHOML</name>
<comment type="caution">
    <text evidence="1">The sequence shown here is derived from an EMBL/GenBank/DDBJ whole genome shotgun (WGS) entry which is preliminary data.</text>
</comment>